<keyword evidence="3" id="KW-1185">Reference proteome</keyword>
<name>A0A5M4B4I3_9BACT</name>
<dbReference type="OrthoDB" id="1365019at2"/>
<reference evidence="2 3" key="1">
    <citation type="submission" date="2019-10" db="EMBL/GenBank/DDBJ databases">
        <title>Prolixibacter strains distinguished by the presence of nitrate reductase genes were adept at nitrate-dependent anaerobic corrosion of metallic iron and carbon steel.</title>
        <authorList>
            <person name="Iino T."/>
            <person name="Shono N."/>
            <person name="Ito K."/>
            <person name="Nakamura R."/>
            <person name="Sueoka K."/>
            <person name="Harayama S."/>
            <person name="Ohkuma M."/>
        </authorList>
    </citation>
    <scope>NUCLEOTIDE SEQUENCE [LARGE SCALE GENOMIC DNA]</scope>
    <source>
        <strain evidence="2 3">JCM 13498</strain>
    </source>
</reference>
<keyword evidence="1" id="KW-0472">Membrane</keyword>
<evidence type="ECO:0000313" key="3">
    <source>
        <dbReference type="Proteomes" id="UP000391834"/>
    </source>
</evidence>
<feature type="transmembrane region" description="Helical" evidence="1">
    <location>
        <begin position="63"/>
        <end position="88"/>
    </location>
</feature>
<keyword evidence="1" id="KW-0812">Transmembrane</keyword>
<feature type="transmembrane region" description="Helical" evidence="1">
    <location>
        <begin position="30"/>
        <end position="51"/>
    </location>
</feature>
<dbReference type="RefSeq" id="WP_025865933.1">
    <property type="nucleotide sequence ID" value="NZ_BLAX01000001.1"/>
</dbReference>
<protein>
    <submittedName>
        <fullName evidence="2">Uncharacterized protein</fullName>
    </submittedName>
</protein>
<dbReference type="AlphaFoldDB" id="A0A5M4B4I3"/>
<dbReference type="Proteomes" id="UP000391834">
    <property type="component" value="Unassembled WGS sequence"/>
</dbReference>
<proteinExistence type="predicted"/>
<accession>A0A5M4B4I3</accession>
<dbReference type="EMBL" id="BLAX01000001">
    <property type="protein sequence ID" value="GET35034.1"/>
    <property type="molecule type" value="Genomic_DNA"/>
</dbReference>
<feature type="transmembrane region" description="Helical" evidence="1">
    <location>
        <begin position="130"/>
        <end position="152"/>
    </location>
</feature>
<evidence type="ECO:0000256" key="1">
    <source>
        <dbReference type="SAM" id="Phobius"/>
    </source>
</evidence>
<evidence type="ECO:0000313" key="2">
    <source>
        <dbReference type="EMBL" id="GET35034.1"/>
    </source>
</evidence>
<gene>
    <name evidence="2" type="ORF">PbJCM13498_38970</name>
</gene>
<comment type="caution">
    <text evidence="2">The sequence shown here is derived from an EMBL/GenBank/DDBJ whole genome shotgun (WGS) entry which is preliminary data.</text>
</comment>
<sequence>MSKKKKIKAWEQHYANAKEKEFYSTRRIDLLIISISGACIYIVFEILRFINSEGSKITGTPTILLKLSAILAVCAIIVNIFSQYWGFLANGYEARYSRAVINQIEENKDDNNELEVLDRKSRIYSFWTSLSNKVSIGLMLVGIVILVIYNFVTF</sequence>
<organism evidence="2 3">
    <name type="scientific">Prolixibacter bellariivorans</name>
    <dbReference type="NCBI Taxonomy" id="314319"/>
    <lineage>
        <taxon>Bacteria</taxon>
        <taxon>Pseudomonadati</taxon>
        <taxon>Bacteroidota</taxon>
        <taxon>Bacteroidia</taxon>
        <taxon>Marinilabiliales</taxon>
        <taxon>Prolixibacteraceae</taxon>
        <taxon>Prolixibacter</taxon>
    </lineage>
</organism>
<keyword evidence="1" id="KW-1133">Transmembrane helix</keyword>